<evidence type="ECO:0000313" key="3">
    <source>
        <dbReference type="Proteomes" id="UP000767238"/>
    </source>
</evidence>
<comment type="caution">
    <text evidence="2">The sequence shown here is derived from an EMBL/GenBank/DDBJ whole genome shotgun (WGS) entry which is preliminary data.</text>
</comment>
<reference evidence="2" key="1">
    <citation type="journal article" date="2021" name="J Fungi (Basel)">
        <title>Virulence traits and population genomics of the black yeast Aureobasidium melanogenum.</title>
        <authorList>
            <person name="Cernosa A."/>
            <person name="Sun X."/>
            <person name="Gostincar C."/>
            <person name="Fang C."/>
            <person name="Gunde-Cimerman N."/>
            <person name="Song Z."/>
        </authorList>
    </citation>
    <scope>NUCLEOTIDE SEQUENCE</scope>
    <source>
        <strain evidence="2">EXF-8016</strain>
    </source>
</reference>
<dbReference type="Proteomes" id="UP000767238">
    <property type="component" value="Unassembled WGS sequence"/>
</dbReference>
<name>A0A9P8K4Z7_AURME</name>
<evidence type="ECO:0000256" key="1">
    <source>
        <dbReference type="SAM" id="MobiDB-lite"/>
    </source>
</evidence>
<reference evidence="2" key="2">
    <citation type="submission" date="2021-08" db="EMBL/GenBank/DDBJ databases">
        <authorList>
            <person name="Gostincar C."/>
            <person name="Sun X."/>
            <person name="Song Z."/>
            <person name="Gunde-Cimerman N."/>
        </authorList>
    </citation>
    <scope>NUCLEOTIDE SEQUENCE</scope>
    <source>
        <strain evidence="2">EXF-8016</strain>
    </source>
</reference>
<accession>A0A9P8K4Z7</accession>
<gene>
    <name evidence="2" type="ORF">KCV03_g8202</name>
</gene>
<feature type="region of interest" description="Disordered" evidence="1">
    <location>
        <begin position="1"/>
        <end position="22"/>
    </location>
</feature>
<feature type="non-terminal residue" evidence="2">
    <location>
        <position position="241"/>
    </location>
</feature>
<sequence>MASSSSNVAGADSVNTPNPAAPTITREYFEEQEIYKTYKGYLCSAVDAKDDDLENFYQLCVRFGYIPNLETVNWIIKETNIIDVTRRLEFPVYPFVQEFQYDFHVARDTHQPRMLVGHVHSDHGRRPLYAGWLPATGGGLKASIKFYSKPYANEHGSGELDIHDETRNQIEWEEPFEQIFKLSKYEPTHESALIQDSILLSVAKIVARFPGLTKPVSVNNLAHDVVGQAFIERLLVPREDF</sequence>
<evidence type="ECO:0000313" key="2">
    <source>
        <dbReference type="EMBL" id="KAH0215144.1"/>
    </source>
</evidence>
<dbReference type="OrthoDB" id="3828991at2759"/>
<organism evidence="2 3">
    <name type="scientific">Aureobasidium melanogenum</name>
    <name type="common">Aureobasidium pullulans var. melanogenum</name>
    <dbReference type="NCBI Taxonomy" id="46634"/>
    <lineage>
        <taxon>Eukaryota</taxon>
        <taxon>Fungi</taxon>
        <taxon>Dikarya</taxon>
        <taxon>Ascomycota</taxon>
        <taxon>Pezizomycotina</taxon>
        <taxon>Dothideomycetes</taxon>
        <taxon>Dothideomycetidae</taxon>
        <taxon>Dothideales</taxon>
        <taxon>Saccotheciaceae</taxon>
        <taxon>Aureobasidium</taxon>
    </lineage>
</organism>
<proteinExistence type="predicted"/>
<dbReference type="AlphaFoldDB" id="A0A9P8K4Z7"/>
<dbReference type="EMBL" id="JAHFYH010000076">
    <property type="protein sequence ID" value="KAH0215144.1"/>
    <property type="molecule type" value="Genomic_DNA"/>
</dbReference>
<feature type="compositionally biased region" description="Polar residues" evidence="1">
    <location>
        <begin position="1"/>
        <end position="18"/>
    </location>
</feature>
<protein>
    <submittedName>
        <fullName evidence="2">Uncharacterized protein</fullName>
    </submittedName>
</protein>